<dbReference type="AlphaFoldDB" id="A0A9K3KB21"/>
<dbReference type="EMBL" id="JAGRRH010000032">
    <property type="protein sequence ID" value="KAG7339603.1"/>
    <property type="molecule type" value="Genomic_DNA"/>
</dbReference>
<evidence type="ECO:0000259" key="3">
    <source>
        <dbReference type="Pfam" id="PF00892"/>
    </source>
</evidence>
<organism evidence="4 6">
    <name type="scientific">Nitzschia inconspicua</name>
    <dbReference type="NCBI Taxonomy" id="303405"/>
    <lineage>
        <taxon>Eukaryota</taxon>
        <taxon>Sar</taxon>
        <taxon>Stramenopiles</taxon>
        <taxon>Ochrophyta</taxon>
        <taxon>Bacillariophyta</taxon>
        <taxon>Bacillariophyceae</taxon>
        <taxon>Bacillariophycidae</taxon>
        <taxon>Bacillariales</taxon>
        <taxon>Bacillariaceae</taxon>
        <taxon>Nitzschia</taxon>
    </lineage>
</organism>
<feature type="compositionally biased region" description="Polar residues" evidence="1">
    <location>
        <begin position="1"/>
        <end position="14"/>
    </location>
</feature>
<feature type="transmembrane region" description="Helical" evidence="2">
    <location>
        <begin position="203"/>
        <end position="223"/>
    </location>
</feature>
<gene>
    <name evidence="5" type="ORF">IV203_025056</name>
    <name evidence="4" type="ORF">IV203_025196</name>
</gene>
<evidence type="ECO:0000256" key="1">
    <source>
        <dbReference type="SAM" id="MobiDB-lite"/>
    </source>
</evidence>
<sequence>MGSSPSKQTQQQKATAGVIRKTASSTSFGRLAIGSPASVSHTPGSGRSSQSLAHRRRMRAQLDHAASYQNLLSSNNIDGIGGGETTPLIQAYATTATTTTTSSGYSTLLPPPQRLLSTGSSGGGDDFASTAPPPLAVWIVPALCCAMAYALYNIFIKKGSASINPVLGGVILQLVAAMLGMVLLLVLISREGTDEVLIYDAAGIRWAILAGVSVGVAEIVSFFVSSLGVQAMQSIPIIIGGSVMFGTTIGAIFLKEELSYRGWIGVVMISCGISLVGDDTGEGV</sequence>
<proteinExistence type="predicted"/>
<name>A0A9K3KB21_9STRA</name>
<feature type="transmembrane region" description="Helical" evidence="2">
    <location>
        <begin position="167"/>
        <end position="188"/>
    </location>
</feature>
<keyword evidence="6" id="KW-1185">Reference proteome</keyword>
<keyword evidence="2" id="KW-1133">Transmembrane helix</keyword>
<dbReference type="EMBL" id="JAGRRH010000008">
    <property type="protein sequence ID" value="KAG7365615.1"/>
    <property type="molecule type" value="Genomic_DNA"/>
</dbReference>
<accession>A0A9K3KB21</accession>
<feature type="domain" description="EamA" evidence="3">
    <location>
        <begin position="138"/>
        <end position="276"/>
    </location>
</feature>
<dbReference type="Proteomes" id="UP000693970">
    <property type="component" value="Unassembled WGS sequence"/>
</dbReference>
<evidence type="ECO:0000313" key="4">
    <source>
        <dbReference type="EMBL" id="KAG7339603.1"/>
    </source>
</evidence>
<protein>
    <submittedName>
        <fullName evidence="4">EamA-like transporter family protein</fullName>
    </submittedName>
</protein>
<reference evidence="4" key="2">
    <citation type="submission" date="2021-04" db="EMBL/GenBank/DDBJ databases">
        <authorList>
            <person name="Podell S."/>
        </authorList>
    </citation>
    <scope>NUCLEOTIDE SEQUENCE</scope>
    <source>
        <strain evidence="4">Hildebrandi</strain>
    </source>
</reference>
<feature type="transmembrane region" description="Helical" evidence="2">
    <location>
        <begin position="235"/>
        <end position="254"/>
    </location>
</feature>
<keyword evidence="2" id="KW-0812">Transmembrane</keyword>
<reference evidence="4" key="1">
    <citation type="journal article" date="2021" name="Sci. Rep.">
        <title>Diploid genomic architecture of Nitzschia inconspicua, an elite biomass production diatom.</title>
        <authorList>
            <person name="Oliver A."/>
            <person name="Podell S."/>
            <person name="Pinowska A."/>
            <person name="Traller J.C."/>
            <person name="Smith S.R."/>
            <person name="McClure R."/>
            <person name="Beliaev A."/>
            <person name="Bohutskyi P."/>
            <person name="Hill E.A."/>
            <person name="Rabines A."/>
            <person name="Zheng H."/>
            <person name="Allen L.Z."/>
            <person name="Kuo A."/>
            <person name="Grigoriev I.V."/>
            <person name="Allen A.E."/>
            <person name="Hazlebeck D."/>
            <person name="Allen E.E."/>
        </authorList>
    </citation>
    <scope>NUCLEOTIDE SEQUENCE</scope>
    <source>
        <strain evidence="4">Hildebrandi</strain>
    </source>
</reference>
<keyword evidence="2" id="KW-0472">Membrane</keyword>
<feature type="transmembrane region" description="Helical" evidence="2">
    <location>
        <begin position="135"/>
        <end position="155"/>
    </location>
</feature>
<feature type="compositionally biased region" description="Polar residues" evidence="1">
    <location>
        <begin position="37"/>
        <end position="52"/>
    </location>
</feature>
<dbReference type="OrthoDB" id="46352at2759"/>
<evidence type="ECO:0000313" key="6">
    <source>
        <dbReference type="Proteomes" id="UP000693970"/>
    </source>
</evidence>
<feature type="region of interest" description="Disordered" evidence="1">
    <location>
        <begin position="1"/>
        <end position="57"/>
    </location>
</feature>
<comment type="caution">
    <text evidence="4">The sequence shown here is derived from an EMBL/GenBank/DDBJ whole genome shotgun (WGS) entry which is preliminary data.</text>
</comment>
<dbReference type="InterPro" id="IPR000620">
    <property type="entry name" value="EamA_dom"/>
</dbReference>
<evidence type="ECO:0000313" key="5">
    <source>
        <dbReference type="EMBL" id="KAG7365615.1"/>
    </source>
</evidence>
<dbReference type="Pfam" id="PF00892">
    <property type="entry name" value="EamA"/>
    <property type="match status" value="1"/>
</dbReference>
<dbReference type="GO" id="GO:0016020">
    <property type="term" value="C:membrane"/>
    <property type="evidence" value="ECO:0007669"/>
    <property type="project" value="InterPro"/>
</dbReference>
<evidence type="ECO:0000256" key="2">
    <source>
        <dbReference type="SAM" id="Phobius"/>
    </source>
</evidence>